<dbReference type="EMBL" id="CAJPWZ010000872">
    <property type="protein sequence ID" value="CAG2201926.1"/>
    <property type="molecule type" value="Genomic_DNA"/>
</dbReference>
<comment type="caution">
    <text evidence="2">The sequence shown here is derived from an EMBL/GenBank/DDBJ whole genome shotgun (WGS) entry which is preliminary data.</text>
</comment>
<reference evidence="2" key="1">
    <citation type="submission" date="2021-03" db="EMBL/GenBank/DDBJ databases">
        <authorList>
            <person name="Bekaert M."/>
        </authorList>
    </citation>
    <scope>NUCLEOTIDE SEQUENCE</scope>
</reference>
<keyword evidence="3" id="KW-1185">Reference proteome</keyword>
<protein>
    <submittedName>
        <fullName evidence="2">Uncharacterized protein</fullName>
    </submittedName>
</protein>
<feature type="region of interest" description="Disordered" evidence="1">
    <location>
        <begin position="1"/>
        <end position="22"/>
    </location>
</feature>
<dbReference type="OrthoDB" id="10299075at2759"/>
<gene>
    <name evidence="2" type="ORF">MEDL_16507</name>
</gene>
<evidence type="ECO:0000313" key="3">
    <source>
        <dbReference type="Proteomes" id="UP000683360"/>
    </source>
</evidence>
<proteinExistence type="predicted"/>
<sequence>MSNVLHNKKDEKDRKPVYYPQHSSSTSFLGNIVGQPSRLQWKNTSTNSFIKYNQRMDRFIVRESGILLIWLSLQIDVKNMGKDTIYSACIEYSNDNFKCTATIYKNLDAGTIQVKDKLFVLPGFYFTINVDQTFLLNIPGNSNIIVMDKSFNGTETQIQEYKQSLLKQIETLHEENPKQYWQLIDELQGKEKDDKSALVAPFDWLNHFKNLTEPKDEFKERLQFLEEKLNILEKRKCFNELDSRISETEISTALSSLKINKAAGLDNISNTTKKNSYRSLTDLNTYLY</sequence>
<evidence type="ECO:0000313" key="2">
    <source>
        <dbReference type="EMBL" id="CAG2201926.1"/>
    </source>
</evidence>
<accession>A0A8S3R436</accession>
<evidence type="ECO:0000256" key="1">
    <source>
        <dbReference type="SAM" id="MobiDB-lite"/>
    </source>
</evidence>
<feature type="compositionally biased region" description="Basic and acidic residues" evidence="1">
    <location>
        <begin position="7"/>
        <end position="16"/>
    </location>
</feature>
<name>A0A8S3R436_MYTED</name>
<dbReference type="AlphaFoldDB" id="A0A8S3R436"/>
<dbReference type="Proteomes" id="UP000683360">
    <property type="component" value="Unassembled WGS sequence"/>
</dbReference>
<organism evidence="2 3">
    <name type="scientific">Mytilus edulis</name>
    <name type="common">Blue mussel</name>
    <dbReference type="NCBI Taxonomy" id="6550"/>
    <lineage>
        <taxon>Eukaryota</taxon>
        <taxon>Metazoa</taxon>
        <taxon>Spiralia</taxon>
        <taxon>Lophotrochozoa</taxon>
        <taxon>Mollusca</taxon>
        <taxon>Bivalvia</taxon>
        <taxon>Autobranchia</taxon>
        <taxon>Pteriomorphia</taxon>
        <taxon>Mytilida</taxon>
        <taxon>Mytiloidea</taxon>
        <taxon>Mytilidae</taxon>
        <taxon>Mytilinae</taxon>
        <taxon>Mytilus</taxon>
    </lineage>
</organism>